<keyword evidence="6 8" id="KW-1133">Transmembrane helix</keyword>
<evidence type="ECO:0000256" key="7">
    <source>
        <dbReference type="ARBA" id="ARBA00023136"/>
    </source>
</evidence>
<dbReference type="Pfam" id="PF01032">
    <property type="entry name" value="FecCD"/>
    <property type="match status" value="1"/>
</dbReference>
<feature type="transmembrane region" description="Helical" evidence="8">
    <location>
        <begin position="250"/>
        <end position="277"/>
    </location>
</feature>
<evidence type="ECO:0000256" key="8">
    <source>
        <dbReference type="SAM" id="Phobius"/>
    </source>
</evidence>
<dbReference type="PANTHER" id="PTHR30472">
    <property type="entry name" value="FERRIC ENTEROBACTIN TRANSPORT SYSTEM PERMEASE PROTEIN"/>
    <property type="match status" value="1"/>
</dbReference>
<evidence type="ECO:0000256" key="2">
    <source>
        <dbReference type="ARBA" id="ARBA00007935"/>
    </source>
</evidence>
<dbReference type="EMBL" id="FPBV01000010">
    <property type="protein sequence ID" value="SFU84609.1"/>
    <property type="molecule type" value="Genomic_DNA"/>
</dbReference>
<dbReference type="InterPro" id="IPR000522">
    <property type="entry name" value="ABC_transptr_permease_BtuC"/>
</dbReference>
<keyword evidence="10" id="KW-1185">Reference proteome</keyword>
<dbReference type="OrthoDB" id="9811721at2"/>
<keyword evidence="4" id="KW-1003">Cell membrane</keyword>
<keyword evidence="3" id="KW-0813">Transport</keyword>
<dbReference type="GO" id="GO:0022857">
    <property type="term" value="F:transmembrane transporter activity"/>
    <property type="evidence" value="ECO:0007669"/>
    <property type="project" value="InterPro"/>
</dbReference>
<dbReference type="STRING" id="392015.SAMN05421543_11028"/>
<comment type="subcellular location">
    <subcellularLocation>
        <location evidence="1">Cell membrane</location>
        <topology evidence="1">Multi-pass membrane protein</topology>
    </subcellularLocation>
</comment>
<dbReference type="FunFam" id="1.10.3470.10:FF:000001">
    <property type="entry name" value="Vitamin B12 ABC transporter permease BtuC"/>
    <property type="match status" value="1"/>
</dbReference>
<reference evidence="10" key="1">
    <citation type="submission" date="2016-10" db="EMBL/GenBank/DDBJ databases">
        <authorList>
            <person name="Varghese N."/>
        </authorList>
    </citation>
    <scope>NUCLEOTIDE SEQUENCE [LARGE SCALE GENOMIC DNA]</scope>
    <source>
        <strain evidence="10">DSM 17980</strain>
    </source>
</reference>
<evidence type="ECO:0000313" key="10">
    <source>
        <dbReference type="Proteomes" id="UP000183508"/>
    </source>
</evidence>
<keyword evidence="5 8" id="KW-0812">Transmembrane</keyword>
<feature type="transmembrane region" description="Helical" evidence="8">
    <location>
        <begin position="21"/>
        <end position="43"/>
    </location>
</feature>
<evidence type="ECO:0000256" key="3">
    <source>
        <dbReference type="ARBA" id="ARBA00022448"/>
    </source>
</evidence>
<dbReference type="SUPFAM" id="SSF81345">
    <property type="entry name" value="ABC transporter involved in vitamin B12 uptake, BtuC"/>
    <property type="match status" value="1"/>
</dbReference>
<dbReference type="AlphaFoldDB" id="A0A1I7JHE1"/>
<organism evidence="9 10">
    <name type="scientific">Alicyclobacillus macrosporangiidus</name>
    <dbReference type="NCBI Taxonomy" id="392015"/>
    <lineage>
        <taxon>Bacteria</taxon>
        <taxon>Bacillati</taxon>
        <taxon>Bacillota</taxon>
        <taxon>Bacilli</taxon>
        <taxon>Bacillales</taxon>
        <taxon>Alicyclobacillaceae</taxon>
        <taxon>Alicyclobacillus</taxon>
    </lineage>
</organism>
<feature type="transmembrane region" description="Helical" evidence="8">
    <location>
        <begin position="131"/>
        <end position="150"/>
    </location>
</feature>
<dbReference type="PANTHER" id="PTHR30472:SF24">
    <property type="entry name" value="FERRIC ENTEROBACTIN TRANSPORT SYSTEM PERMEASE PROTEIN FEPG"/>
    <property type="match status" value="1"/>
</dbReference>
<evidence type="ECO:0000256" key="1">
    <source>
        <dbReference type="ARBA" id="ARBA00004651"/>
    </source>
</evidence>
<accession>A0A1I7JHE1</accession>
<evidence type="ECO:0000256" key="6">
    <source>
        <dbReference type="ARBA" id="ARBA00022989"/>
    </source>
</evidence>
<dbReference type="GO" id="GO:0033214">
    <property type="term" value="P:siderophore-iron import into cell"/>
    <property type="evidence" value="ECO:0007669"/>
    <property type="project" value="TreeGrafter"/>
</dbReference>
<dbReference type="CDD" id="cd06550">
    <property type="entry name" value="TM_ABC_iron-siderophores_like"/>
    <property type="match status" value="1"/>
</dbReference>
<keyword evidence="7 8" id="KW-0472">Membrane</keyword>
<feature type="transmembrane region" description="Helical" evidence="8">
    <location>
        <begin position="162"/>
        <end position="184"/>
    </location>
</feature>
<dbReference type="RefSeq" id="WP_083430375.1">
    <property type="nucleotide sequence ID" value="NZ_FPBV01000010.1"/>
</dbReference>
<protein>
    <submittedName>
        <fullName evidence="9">Iron complex transport system permease protein</fullName>
    </submittedName>
</protein>
<name>A0A1I7JHE1_9BACL</name>
<proteinExistence type="inferred from homology"/>
<dbReference type="Gene3D" id="1.10.3470.10">
    <property type="entry name" value="ABC transporter involved in vitamin B12 uptake, BtuC"/>
    <property type="match status" value="1"/>
</dbReference>
<gene>
    <name evidence="9" type="ORF">SAMN05421543_11028</name>
</gene>
<sequence length="354" mass="37151">MKHGNPPSARTHIRPAYRWHRFTVVTAVLVLMMILLFIVSLSVGETFLDPLELTQTLFGSTTPYNQLMLNLRAPRILAALLAGCALGGAGAILQAIIRNPLASPDLLGISGGSSAAIVGLLLLFPNVSVHWHPPAALLGALVAAILIYGLAWRKGLSPTRLVLVGIAIGAMAAALTTFLLVASAPEVQSRAYVWLVGSVYGSDWPDVAAGLPWVLGFGLASWLFAQHIHILQFSDDVSAALGARLTPYRVIGFALCVGLTGGALALGGAIGFVGLLAPHIARMLVGTEFGKWFVTSALLGGIIVMVADTVGRTAFSPLDVPVGIFTSAVGAPFFIFLLLRGKRIEGRSGEHAAR</sequence>
<feature type="transmembrane region" description="Helical" evidence="8">
    <location>
        <begin position="106"/>
        <end position="125"/>
    </location>
</feature>
<dbReference type="GO" id="GO:0005886">
    <property type="term" value="C:plasma membrane"/>
    <property type="evidence" value="ECO:0007669"/>
    <property type="project" value="UniProtKB-SubCell"/>
</dbReference>
<dbReference type="InterPro" id="IPR037294">
    <property type="entry name" value="ABC_BtuC-like"/>
</dbReference>
<feature type="transmembrane region" description="Helical" evidence="8">
    <location>
        <begin position="320"/>
        <end position="339"/>
    </location>
</feature>
<evidence type="ECO:0000313" key="9">
    <source>
        <dbReference type="EMBL" id="SFU84609.1"/>
    </source>
</evidence>
<evidence type="ECO:0000256" key="5">
    <source>
        <dbReference type="ARBA" id="ARBA00022692"/>
    </source>
</evidence>
<feature type="transmembrane region" description="Helical" evidence="8">
    <location>
        <begin position="76"/>
        <end position="97"/>
    </location>
</feature>
<dbReference type="Proteomes" id="UP000183508">
    <property type="component" value="Unassembled WGS sequence"/>
</dbReference>
<comment type="similarity">
    <text evidence="2">Belongs to the binding-protein-dependent transport system permease family. FecCD subfamily.</text>
</comment>
<evidence type="ECO:0000256" key="4">
    <source>
        <dbReference type="ARBA" id="ARBA00022475"/>
    </source>
</evidence>